<dbReference type="Proteomes" id="UP000278715">
    <property type="component" value="Chromosome"/>
</dbReference>
<evidence type="ECO:0000313" key="14">
    <source>
        <dbReference type="EMBL" id="AZF70570.1"/>
    </source>
</evidence>
<dbReference type="InterPro" id="IPR050085">
    <property type="entry name" value="AGPR"/>
</dbReference>
<reference evidence="12" key="5">
    <citation type="submission" date="2018-10" db="EMBL/GenBank/DDBJ databases">
        <authorList>
            <person name="McCarthy S."/>
            <person name="Gradnigo J."/>
            <person name="Johnson T."/>
            <person name="Payne S."/>
            <person name="Lipzen A."/>
            <person name="Schackwitz W."/>
            <person name="Martin J."/>
            <person name="Moriyama E."/>
            <person name="Blum P."/>
        </authorList>
    </citation>
    <scope>NUCLEOTIDE SEQUENCE</scope>
    <source>
        <strain evidence="10">SARC-B</strain>
        <strain evidence="11">SARC-C</strain>
        <strain evidence="12">SULA</strain>
    </source>
</reference>
<evidence type="ECO:0000259" key="9">
    <source>
        <dbReference type="SMART" id="SM00859"/>
    </source>
</evidence>
<dbReference type="EMBL" id="CP033241">
    <property type="protein sequence ID" value="AZF83666.1"/>
    <property type="molecule type" value="Genomic_DNA"/>
</dbReference>
<dbReference type="Proteomes" id="UP000033085">
    <property type="component" value="Chromosome"/>
</dbReference>
<dbReference type="EC" id="1.2.1.106" evidence="7"/>
<dbReference type="EMBL" id="LT549890">
    <property type="protein sequence ID" value="SAI83695.1"/>
    <property type="molecule type" value="Genomic_DNA"/>
</dbReference>
<comment type="catalytic activity">
    <reaction evidence="7">
        <text>[amino-group carrier protein]-C-terminal-gamma-(L-glutamyl-5-semialdehyde)-L-glutamate + phosphate + NADP(+) = [amino-group carrier protein]-C-terminal-gamma-(5-phospho-L-glutamyl)-L-glutamate + NADPH + H(+)</text>
        <dbReference type="Rhea" id="RHEA:52668"/>
        <dbReference type="Rhea" id="RHEA-COMP:13313"/>
        <dbReference type="Rhea" id="RHEA-COMP:13327"/>
        <dbReference type="ChEBI" id="CHEBI:15378"/>
        <dbReference type="ChEBI" id="CHEBI:43474"/>
        <dbReference type="ChEBI" id="CHEBI:57783"/>
        <dbReference type="ChEBI" id="CHEBI:58349"/>
        <dbReference type="ChEBI" id="CHEBI:136717"/>
        <dbReference type="ChEBI" id="CHEBI:136761"/>
        <dbReference type="EC" id="1.2.1.106"/>
    </reaction>
</comment>
<dbReference type="GO" id="GO:0042450">
    <property type="term" value="P:L-arginine biosynthetic process via ornithine"/>
    <property type="evidence" value="ECO:0007669"/>
    <property type="project" value="UniProtKB-UniRule"/>
</dbReference>
<dbReference type="Proteomes" id="UP000273443">
    <property type="component" value="Chromosome"/>
</dbReference>
<evidence type="ECO:0000313" key="18">
    <source>
        <dbReference type="EMBL" id="AZF81028.1"/>
    </source>
</evidence>
<evidence type="ECO:0000313" key="21">
    <source>
        <dbReference type="EMBL" id="SAI83695.1"/>
    </source>
</evidence>
<feature type="binding site" evidence="7">
    <location>
        <begin position="13"/>
        <end position="16"/>
    </location>
    <ligand>
        <name>NADP(+)</name>
        <dbReference type="ChEBI" id="CHEBI:58349"/>
    </ligand>
</feature>
<comment type="catalytic activity">
    <reaction evidence="7">
        <text>[amino-group carrier protein]-C-terminal-N-(1-carboxy-5-oxopentan-1-yl)-L-glutamine + phosphate + NADP(+) = [amino-group carrier protein]-C-terminal-N-(1-carboxy-5-phosphooxy-5-oxopentan-1-yl)-L-glutamine + NADPH + H(+)</text>
        <dbReference type="Rhea" id="RHEA:41948"/>
        <dbReference type="Rhea" id="RHEA-COMP:9712"/>
        <dbReference type="Rhea" id="RHEA-COMP:9714"/>
        <dbReference type="ChEBI" id="CHEBI:15378"/>
        <dbReference type="ChEBI" id="CHEBI:43474"/>
        <dbReference type="ChEBI" id="CHEBI:57783"/>
        <dbReference type="ChEBI" id="CHEBI:58349"/>
        <dbReference type="ChEBI" id="CHEBI:78499"/>
        <dbReference type="ChEBI" id="CHEBI:78501"/>
        <dbReference type="EC" id="1.2.1.103"/>
    </reaction>
</comment>
<evidence type="ECO:0000313" key="31">
    <source>
        <dbReference type="Proteomes" id="UP000278715"/>
    </source>
</evidence>
<dbReference type="PROSITE" id="PS01224">
    <property type="entry name" value="ARGC"/>
    <property type="match status" value="1"/>
</dbReference>
<feature type="active site" evidence="7 8">
    <location>
        <position position="153"/>
    </location>
</feature>
<evidence type="ECO:0000256" key="3">
    <source>
        <dbReference type="ARBA" id="ARBA00022605"/>
    </source>
</evidence>
<dbReference type="Pfam" id="PF01118">
    <property type="entry name" value="Semialdhyde_dh"/>
    <property type="match status" value="1"/>
</dbReference>
<evidence type="ECO:0000313" key="28">
    <source>
        <dbReference type="Proteomes" id="UP000273194"/>
    </source>
</evidence>
<evidence type="ECO:0000313" key="15">
    <source>
        <dbReference type="EMBL" id="AZF73190.1"/>
    </source>
</evidence>
<dbReference type="SMR" id="A0A0E3K0C2"/>
<organism evidence="12 24">
    <name type="scientific">Saccharolobus solfataricus</name>
    <name type="common">Sulfolobus solfataricus</name>
    <dbReference type="NCBI Taxonomy" id="2287"/>
    <lineage>
        <taxon>Archaea</taxon>
        <taxon>Thermoproteota</taxon>
        <taxon>Thermoprotei</taxon>
        <taxon>Sulfolobales</taxon>
        <taxon>Sulfolobaceae</taxon>
        <taxon>Saccharolobus</taxon>
    </lineage>
</organism>
<accession>A0A0E3K0C2</accession>
<comment type="similarity">
    <text evidence="7">Belongs to the NAGSA dehydrogenase family. Type 1 subfamily. LysY sub-subfamily.</text>
</comment>
<evidence type="ECO:0000256" key="1">
    <source>
        <dbReference type="ARBA" id="ARBA00022490"/>
    </source>
</evidence>
<reference evidence="26 27" key="4">
    <citation type="journal article" date="2018" name="Proc. Natl. Acad. Sci. U.S.A.">
        <title>Nonmutational mechanism of inheritance in the Archaeon Sulfolobus solfataricus.</title>
        <authorList>
            <person name="Payne S."/>
            <person name="McCarthy S."/>
            <person name="Johnson T."/>
            <person name="North E."/>
            <person name="Blum P."/>
        </authorList>
    </citation>
    <scope>NUCLEOTIDE SEQUENCE [LARGE SCALE GENOMIC DNA]</scope>
    <source>
        <strain evidence="14 26">SARC-H</strain>
        <strain evidence="15 30">SARC-I</strain>
        <strain evidence="17 31">SARC-N</strain>
        <strain evidence="18 32">SARC-O</strain>
        <strain evidence="19 27">SUL120</strain>
        <strain evidence="13 28">SULG</strain>
        <strain evidence="16 29">SULM</strain>
    </source>
</reference>
<dbReference type="CDD" id="cd17895">
    <property type="entry name" value="AGPR_1_N"/>
    <property type="match status" value="1"/>
</dbReference>
<evidence type="ECO:0000256" key="7">
    <source>
        <dbReference type="HAMAP-Rule" id="MF_02083"/>
    </source>
</evidence>
<evidence type="ECO:0000313" key="27">
    <source>
        <dbReference type="Proteomes" id="UP000269431"/>
    </source>
</evidence>
<comment type="subcellular location">
    <subcellularLocation>
        <location evidence="7">Cytoplasm</location>
    </subcellularLocation>
</comment>
<evidence type="ECO:0000313" key="11">
    <source>
        <dbReference type="EMBL" id="AKA76181.1"/>
    </source>
</evidence>
<dbReference type="RefSeq" id="WP_009990380.1">
    <property type="nucleotide sequence ID" value="NZ_CP011055.2"/>
</dbReference>
<evidence type="ECO:0000256" key="8">
    <source>
        <dbReference type="PROSITE-ProRule" id="PRU10010"/>
    </source>
</evidence>
<dbReference type="EMBL" id="CP033236">
    <property type="protein sequence ID" value="AZF70570.1"/>
    <property type="molecule type" value="Genomic_DNA"/>
</dbReference>
<reference evidence="20 33" key="6">
    <citation type="journal article" date="2020" name="Nat. Commun.">
        <title>The structures of two archaeal type IV pili illuminate evolutionary relationships.</title>
        <authorList>
            <person name="Wang F."/>
            <person name="Baquero D.P."/>
            <person name="Su Z."/>
            <person name="Beltran L.C."/>
            <person name="Prangishvili D."/>
            <person name="Krupovic M."/>
            <person name="Egelman E.H."/>
        </authorList>
    </citation>
    <scope>NUCLEOTIDE SEQUENCE [LARGE SCALE GENOMIC DNA]</scope>
    <source>
        <strain evidence="20 33">POZ149</strain>
    </source>
</reference>
<dbReference type="EC" id="1.2.1.103" evidence="7"/>
<dbReference type="Pfam" id="PF22698">
    <property type="entry name" value="Semialdhyde_dhC_1"/>
    <property type="match status" value="1"/>
</dbReference>
<dbReference type="PANTHER" id="PTHR32338">
    <property type="entry name" value="N-ACETYL-GAMMA-GLUTAMYL-PHOSPHATE REDUCTASE, CHLOROPLASTIC-RELATED-RELATED"/>
    <property type="match status" value="1"/>
</dbReference>
<evidence type="ECO:0000313" key="25">
    <source>
        <dbReference type="Proteomes" id="UP000076770"/>
    </source>
</evidence>
<dbReference type="OMA" id="PHLTPMI"/>
<evidence type="ECO:0000313" key="10">
    <source>
        <dbReference type="EMBL" id="AKA73483.1"/>
    </source>
</evidence>
<dbReference type="Proteomes" id="UP000267993">
    <property type="component" value="Chromosome"/>
</dbReference>
<dbReference type="HAMAP" id="MF_00150">
    <property type="entry name" value="ArgC_type1"/>
    <property type="match status" value="1"/>
</dbReference>
<dbReference type="Gene3D" id="3.40.50.720">
    <property type="entry name" value="NAD(P)-binding Rossmann-like Domain"/>
    <property type="match status" value="1"/>
</dbReference>
<dbReference type="GO" id="GO:0003942">
    <property type="term" value="F:N-acetyl-gamma-glutamyl-phosphate reductase activity"/>
    <property type="evidence" value="ECO:0007669"/>
    <property type="project" value="InterPro"/>
</dbReference>
<dbReference type="KEGG" id="ssol:SULB_1170"/>
<evidence type="ECO:0000256" key="5">
    <source>
        <dbReference type="ARBA" id="ARBA00023002"/>
    </source>
</evidence>
<keyword evidence="5 7" id="KW-0560">Oxidoreductase</keyword>
<dbReference type="SUPFAM" id="SSF51735">
    <property type="entry name" value="NAD(P)-binding Rossmann-fold domains"/>
    <property type="match status" value="1"/>
</dbReference>
<keyword evidence="1 7" id="KW-0963">Cytoplasm</keyword>
<name>A0A0E3K0C2_SACSO</name>
<dbReference type="AlphaFoldDB" id="A0A0E3K0C2"/>
<dbReference type="InterPro" id="IPR036291">
    <property type="entry name" value="NAD(P)-bd_dom_sf"/>
</dbReference>
<protein>
    <recommendedName>
        <fullName evidence="7">[LysW]-L-2-aminoadipate/[LysW]-L-glutamate phosphate reductase</fullName>
        <ecNumber evidence="7">1.2.1.103</ecNumber>
        <ecNumber evidence="7">1.2.1.106</ecNumber>
    </recommendedName>
</protein>
<dbReference type="EMBL" id="CP011057">
    <property type="protein sequence ID" value="AKA78873.1"/>
    <property type="molecule type" value="Genomic_DNA"/>
</dbReference>
<evidence type="ECO:0000256" key="4">
    <source>
        <dbReference type="ARBA" id="ARBA00022857"/>
    </source>
</evidence>
<reference evidence="21" key="3">
    <citation type="submission" date="2016-04" db="EMBL/GenBank/DDBJ databases">
        <authorList>
            <person name="Evans L.H."/>
            <person name="Alamgir A."/>
            <person name="Owens N."/>
            <person name="Weber N.D."/>
            <person name="Virtaneva K."/>
            <person name="Barbian K."/>
            <person name="Babar A."/>
            <person name="Rosenke K."/>
        </authorList>
    </citation>
    <scope>NUCLEOTIDE SEQUENCE</scope>
    <source>
        <strain evidence="21">P1</strain>
    </source>
</reference>
<dbReference type="GO" id="GO:0005737">
    <property type="term" value="C:cytoplasm"/>
    <property type="evidence" value="ECO:0007669"/>
    <property type="project" value="UniProtKB-SubCell"/>
</dbReference>
<dbReference type="GeneID" id="1453328"/>
<dbReference type="GeneID" id="44129117"/>
<evidence type="ECO:0000313" key="23">
    <source>
        <dbReference type="Proteomes" id="UP000033085"/>
    </source>
</evidence>
<dbReference type="OrthoDB" id="372053at2157"/>
<comment type="pathway">
    <text evidence="7">Amino-acid biosynthesis; L-arginine biosynthesis.</text>
</comment>
<evidence type="ECO:0000313" key="17">
    <source>
        <dbReference type="EMBL" id="AZF78422.1"/>
    </source>
</evidence>
<dbReference type="NCBIfam" id="TIGR01850">
    <property type="entry name" value="argC"/>
    <property type="match status" value="1"/>
</dbReference>
<dbReference type="EMBL" id="CP050869">
    <property type="protein sequence ID" value="QPG50470.1"/>
    <property type="molecule type" value="Genomic_DNA"/>
</dbReference>
<evidence type="ECO:0000313" key="20">
    <source>
        <dbReference type="EMBL" id="QPG50470.1"/>
    </source>
</evidence>
<evidence type="ECO:0000313" key="26">
    <source>
        <dbReference type="Proteomes" id="UP000267993"/>
    </source>
</evidence>
<dbReference type="SMART" id="SM00859">
    <property type="entry name" value="Semialdhyde_dh"/>
    <property type="match status" value="1"/>
</dbReference>
<evidence type="ECO:0000313" key="33">
    <source>
        <dbReference type="Proteomes" id="UP000594632"/>
    </source>
</evidence>
<dbReference type="HAMAP" id="MF_02083">
    <property type="entry name" value="LysY"/>
    <property type="match status" value="1"/>
</dbReference>
<dbReference type="InterPro" id="IPR058924">
    <property type="entry name" value="AGPR_dimerisation_dom"/>
</dbReference>
<feature type="binding site" evidence="7">
    <location>
        <position position="319"/>
    </location>
    <ligand>
        <name>NADP(+)</name>
        <dbReference type="ChEBI" id="CHEBI:58349"/>
    </ligand>
</feature>
<dbReference type="Proteomes" id="UP000269431">
    <property type="component" value="Chromosome"/>
</dbReference>
<feature type="domain" description="Semialdehyde dehydrogenase NAD-binding" evidence="9">
    <location>
        <begin position="6"/>
        <end position="145"/>
    </location>
</feature>
<dbReference type="PATRIC" id="fig|2287.6.peg.1229"/>
<dbReference type="Proteomes" id="UP000033106">
    <property type="component" value="Chromosome"/>
</dbReference>
<evidence type="ECO:0000313" key="16">
    <source>
        <dbReference type="EMBL" id="AZF75815.1"/>
    </source>
</evidence>
<dbReference type="GO" id="GO:0070401">
    <property type="term" value="F:NADP+ binding"/>
    <property type="evidence" value="ECO:0007669"/>
    <property type="project" value="InterPro"/>
</dbReference>
<dbReference type="Proteomes" id="UP000273194">
    <property type="component" value="Chromosome"/>
</dbReference>
<evidence type="ECO:0000256" key="2">
    <source>
        <dbReference type="ARBA" id="ARBA00022571"/>
    </source>
</evidence>
<gene>
    <name evidence="7" type="primary">lysY</name>
    <name evidence="20" type="ORF">HFC64_12240</name>
    <name evidence="21" type="ORF">SSOP1_0141</name>
    <name evidence="12" type="ORF">SULA_1169</name>
    <name evidence="10" type="ORF">SULB_1170</name>
    <name evidence="11" type="ORF">SULC_1168</name>
    <name evidence="13" type="ORF">SULG_05770</name>
    <name evidence="14" type="ORF">SULH_05770</name>
    <name evidence="15" type="ORF">SULI_05770</name>
    <name evidence="16" type="ORF">SULM_05770</name>
    <name evidence="17" type="ORF">SULN_05770</name>
    <name evidence="18" type="ORF">SULO_05780</name>
    <name evidence="19" type="ORF">SULZ_06005</name>
</gene>
<comment type="pathway">
    <text evidence="7">Amino-acid biosynthesis; L-lysine biosynthesis via AAA pathway; L-lysine from L-alpha-aminoadipate (Thermus route): step 3/5.</text>
</comment>
<dbReference type="EMBL" id="CP033237">
    <property type="protein sequence ID" value="AZF73190.1"/>
    <property type="molecule type" value="Genomic_DNA"/>
</dbReference>
<dbReference type="EMBL" id="CP033239">
    <property type="protein sequence ID" value="AZF78422.1"/>
    <property type="molecule type" value="Genomic_DNA"/>
</dbReference>
<dbReference type="GO" id="GO:0051287">
    <property type="term" value="F:NAD binding"/>
    <property type="evidence" value="ECO:0007669"/>
    <property type="project" value="InterPro"/>
</dbReference>
<sequence>MKDKVRVAVVGGSGYTGGELLRILVTHPKTEISVITSREYAGKPVSLIHPNLRGLISLNFTNFSIDKISDKADAIFLALPHGVSLNYAPKLLDLGLTVVDLSADFRLKNPELYKIWYNYEHPYPDLLDKAVYGLPELHYEELKNAKLIASPGCNATATILALAPIVATKITDEKKFISDVKVGSSEGGAKPSEGSHHPERQNAIRPYEAEGHRHAAEAEQELSRIAKANISVSIVPHAVSSIRGALASAHTWLTNELEEIEIWKKIAEFYRGKRFIRIIRGNIHPYPDPKFVIGSNFADIGFAVEKRISRLTTFSAIDNLMKGAAGQAVQAFNISMGFNEDDGLKLVPLRPA</sequence>
<dbReference type="SUPFAM" id="SSF55347">
    <property type="entry name" value="Glyceraldehyde-3-phosphate dehydrogenase-like, C-terminal domain"/>
    <property type="match status" value="1"/>
</dbReference>
<keyword evidence="4 7" id="KW-0521">NADP</keyword>
<dbReference type="EMBL" id="CP011055">
    <property type="protein sequence ID" value="AKA73483.1"/>
    <property type="molecule type" value="Genomic_DNA"/>
</dbReference>
<dbReference type="InterPro" id="IPR023013">
    <property type="entry name" value="AGPR_AS"/>
</dbReference>
<evidence type="ECO:0000313" key="13">
    <source>
        <dbReference type="EMBL" id="AZF67950.1"/>
    </source>
</evidence>
<dbReference type="Proteomes" id="UP000033057">
    <property type="component" value="Chromosome"/>
</dbReference>
<dbReference type="CDD" id="cd23939">
    <property type="entry name" value="AGPR_1_C_LysY"/>
    <property type="match status" value="1"/>
</dbReference>
<dbReference type="Proteomes" id="UP000282269">
    <property type="component" value="Chromosome"/>
</dbReference>
<evidence type="ECO:0000313" key="12">
    <source>
        <dbReference type="EMBL" id="AKA78873.1"/>
    </source>
</evidence>
<dbReference type="Proteomes" id="UP000076770">
    <property type="component" value="Chromosome i"/>
</dbReference>
<dbReference type="PANTHER" id="PTHR32338:SF11">
    <property type="entry name" value="[LYSW]-L-2-AMINOADIPATE_[LYSW]-L-GLUTAMATE PHOSPHATE REDUCTASE-RELATED"/>
    <property type="match status" value="1"/>
</dbReference>
<dbReference type="UniPathway" id="UPA00068"/>
<evidence type="ECO:0000313" key="24">
    <source>
        <dbReference type="Proteomes" id="UP000033106"/>
    </source>
</evidence>
<proteinExistence type="inferred from homology"/>
<evidence type="ECO:0000256" key="6">
    <source>
        <dbReference type="ARBA" id="ARBA00023154"/>
    </source>
</evidence>
<dbReference type="Proteomes" id="UP000275843">
    <property type="component" value="Chromosome"/>
</dbReference>
<comment type="caution">
    <text evidence="7">Lacks conserved residue(s) required for the propagation of feature annotation.</text>
</comment>
<evidence type="ECO:0000313" key="30">
    <source>
        <dbReference type="Proteomes" id="UP000275843"/>
    </source>
</evidence>
<keyword evidence="2 7" id="KW-0055">Arginine biosynthesis</keyword>
<dbReference type="Gene3D" id="3.30.360.10">
    <property type="entry name" value="Dihydrodipicolinate Reductase, domain 2"/>
    <property type="match status" value="1"/>
</dbReference>
<evidence type="ECO:0000313" key="22">
    <source>
        <dbReference type="Proteomes" id="UP000033057"/>
    </source>
</evidence>
<keyword evidence="6 7" id="KW-0457">Lysine biosynthesis</keyword>
<evidence type="ECO:0000313" key="32">
    <source>
        <dbReference type="Proteomes" id="UP000282269"/>
    </source>
</evidence>
<dbReference type="EMBL" id="CP033240">
    <property type="protein sequence ID" value="AZF81028.1"/>
    <property type="molecule type" value="Genomic_DNA"/>
</dbReference>
<dbReference type="GO" id="GO:0019878">
    <property type="term" value="P:lysine biosynthetic process via aminoadipic acid"/>
    <property type="evidence" value="ECO:0007669"/>
    <property type="project" value="UniProtKB-UniRule"/>
</dbReference>
<dbReference type="UniPathway" id="UPA00033">
    <property type="reaction ID" value="UER00037"/>
</dbReference>
<dbReference type="InterPro" id="IPR037535">
    <property type="entry name" value="LysY"/>
</dbReference>
<reference evidence="22 23" key="1">
    <citation type="journal article" date="2015" name="Genome Announc.">
        <title>Complete Genome Sequence of Sulfolobus solfataricus Strain 98/2 and Evolved Derivatives.</title>
        <authorList>
            <person name="McCarthy S."/>
            <person name="Gradnigo J."/>
            <person name="Johnson T."/>
            <person name="Payne S."/>
            <person name="Lipzen A."/>
            <person name="Martin J."/>
            <person name="Schackwitz W."/>
            <person name="Moriyama E."/>
            <person name="Blum P."/>
        </authorList>
    </citation>
    <scope>NUCLEOTIDE SEQUENCE [LARGE SCALE GENOMIC DNA]</scope>
    <source>
        <strain evidence="22">98/2 SULC</strain>
        <strain evidence="10">SARC-B</strain>
        <strain evidence="11">SARC-C</strain>
        <strain evidence="12 24">SULA</strain>
        <strain evidence="23">SULB</strain>
    </source>
</reference>
<reference evidence="25" key="2">
    <citation type="submission" date="2016-04" db="EMBL/GenBank/DDBJ databases">
        <authorList>
            <person name="Shah S.A."/>
            <person name="Garrett R.A."/>
        </authorList>
    </citation>
    <scope>NUCLEOTIDE SEQUENCE [LARGE SCALE GENOMIC DNA]</scope>
    <source>
        <strain evidence="25">ATCC 35091 / DSM 1616 / JCM 8930 / NBRC 15331 / P1</strain>
    </source>
</reference>
<dbReference type="EMBL" id="CP011056">
    <property type="protein sequence ID" value="AKA76181.1"/>
    <property type="molecule type" value="Genomic_DNA"/>
</dbReference>
<keyword evidence="3 7" id="KW-0028">Amino-acid biosynthesis</keyword>
<dbReference type="KEGG" id="ssof:SULC_1168"/>
<dbReference type="InterPro" id="IPR000706">
    <property type="entry name" value="AGPR_type-1"/>
</dbReference>
<dbReference type="EMBL" id="CP033235">
    <property type="protein sequence ID" value="AZF67950.1"/>
    <property type="molecule type" value="Genomic_DNA"/>
</dbReference>
<evidence type="ECO:0000313" key="29">
    <source>
        <dbReference type="Proteomes" id="UP000273443"/>
    </source>
</evidence>
<dbReference type="InterPro" id="IPR000534">
    <property type="entry name" value="Semialdehyde_DH_NAD-bd"/>
</dbReference>
<comment type="function">
    <text evidence="7">Involved in both the arginine and lysine biosynthetic pathways.</text>
</comment>
<dbReference type="KEGG" id="ssoa:SULA_1169"/>
<dbReference type="EMBL" id="CP033238">
    <property type="protein sequence ID" value="AZF75815.1"/>
    <property type="molecule type" value="Genomic_DNA"/>
</dbReference>
<evidence type="ECO:0000313" key="19">
    <source>
        <dbReference type="EMBL" id="AZF83666.1"/>
    </source>
</evidence>
<dbReference type="Proteomes" id="UP000594632">
    <property type="component" value="Chromosome"/>
</dbReference>